<feature type="coiled-coil region" evidence="2">
    <location>
        <begin position="77"/>
        <end position="127"/>
    </location>
</feature>
<name>A0A167CFW9_9ASCO</name>
<dbReference type="EMBL" id="CP014500">
    <property type="protein sequence ID" value="ANB11636.1"/>
    <property type="molecule type" value="Genomic_DNA"/>
</dbReference>
<reference evidence="5 6" key="1">
    <citation type="submission" date="2016-02" db="EMBL/GenBank/DDBJ databases">
        <title>Complete genome sequence and transcriptome regulation of the pentose utilising yeast Sugiyamaella lignohabitans.</title>
        <authorList>
            <person name="Bellasio M."/>
            <person name="Peymann A."/>
            <person name="Valli M."/>
            <person name="Sipitzky M."/>
            <person name="Graf A."/>
            <person name="Sauer M."/>
            <person name="Marx H."/>
            <person name="Mattanovich D."/>
        </authorList>
    </citation>
    <scope>NUCLEOTIDE SEQUENCE [LARGE SCALE GENOMIC DNA]</scope>
    <source>
        <strain evidence="5 6">CBS 10342</strain>
    </source>
</reference>
<keyword evidence="2" id="KW-0175">Coiled coil</keyword>
<evidence type="ECO:0000313" key="6">
    <source>
        <dbReference type="Proteomes" id="UP000189580"/>
    </source>
</evidence>
<accession>A0A167CFW9</accession>
<dbReference type="GO" id="GO:0008270">
    <property type="term" value="F:zinc ion binding"/>
    <property type="evidence" value="ECO:0007669"/>
    <property type="project" value="UniProtKB-KW"/>
</dbReference>
<feature type="zinc finger region" description="C3H1-type" evidence="1">
    <location>
        <begin position="913"/>
        <end position="940"/>
    </location>
</feature>
<dbReference type="PROSITE" id="PS50103">
    <property type="entry name" value="ZF_C3H1"/>
    <property type="match status" value="1"/>
</dbReference>
<organism evidence="5 6">
    <name type="scientific">Sugiyamaella lignohabitans</name>
    <dbReference type="NCBI Taxonomy" id="796027"/>
    <lineage>
        <taxon>Eukaryota</taxon>
        <taxon>Fungi</taxon>
        <taxon>Dikarya</taxon>
        <taxon>Ascomycota</taxon>
        <taxon>Saccharomycotina</taxon>
        <taxon>Dipodascomycetes</taxon>
        <taxon>Dipodascales</taxon>
        <taxon>Trichomonascaceae</taxon>
        <taxon>Sugiyamaella</taxon>
    </lineage>
</organism>
<feature type="region of interest" description="Disordered" evidence="3">
    <location>
        <begin position="610"/>
        <end position="631"/>
    </location>
</feature>
<feature type="region of interest" description="Disordered" evidence="3">
    <location>
        <begin position="863"/>
        <end position="898"/>
    </location>
</feature>
<feature type="region of interest" description="Disordered" evidence="3">
    <location>
        <begin position="806"/>
        <end position="846"/>
    </location>
</feature>
<protein>
    <submittedName>
        <fullName evidence="5">mRNA cleavage and polyadenylation specificity factor complex associated protein</fullName>
    </submittedName>
</protein>
<keyword evidence="6" id="KW-1185">Reference proteome</keyword>
<proteinExistence type="predicted"/>
<dbReference type="Proteomes" id="UP000189580">
    <property type="component" value="Chromosome c"/>
</dbReference>
<feature type="compositionally biased region" description="Polar residues" evidence="3">
    <location>
        <begin position="233"/>
        <end position="244"/>
    </location>
</feature>
<feature type="compositionally biased region" description="Pro residues" evidence="3">
    <location>
        <begin position="829"/>
        <end position="844"/>
    </location>
</feature>
<dbReference type="SMART" id="SM00356">
    <property type="entry name" value="ZnF_C3H1"/>
    <property type="match status" value="1"/>
</dbReference>
<feature type="domain" description="C3H1-type" evidence="4">
    <location>
        <begin position="913"/>
        <end position="940"/>
    </location>
</feature>
<feature type="compositionally biased region" description="Low complexity" evidence="3">
    <location>
        <begin position="509"/>
        <end position="534"/>
    </location>
</feature>
<feature type="compositionally biased region" description="Low complexity" evidence="3">
    <location>
        <begin position="809"/>
        <end position="828"/>
    </location>
</feature>
<evidence type="ECO:0000256" key="2">
    <source>
        <dbReference type="SAM" id="Coils"/>
    </source>
</evidence>
<dbReference type="PANTHER" id="PTHR23261">
    <property type="entry name" value="GROUNDHOG-RELATED"/>
    <property type="match status" value="1"/>
</dbReference>
<feature type="region of interest" description="Disordered" evidence="3">
    <location>
        <begin position="741"/>
        <end position="760"/>
    </location>
</feature>
<sequence>MGQVSPNPVQTPVTAQYVPWVPVTSGAAQTVPSQASPTQGLKIDHLPVPLQTILMNPPLRDRPMLQAQVIAEYFQAYARAQQEQQQKQLQKQQQQQQQQQFQEQQLNQQQEQQRQLELQRLQQLQQYQQMQMQQQQQNQFQQQFQQQQYAFMNQGQQAIPIQSPSSYHQALTPGTQPLPLPVNYELYQHPPTGANLSPSEVEKLQRQQQIVLEQQKRLELRRDQDAKGKNTGKRTATGTITGDESQAKRSKISPSPLNVAEFYRQQQLPEAGQTGSPFNATDDIQDKLDILNAQSPPVPLKLRIRPLFTDNFTDMAFVGEKFRDLILEESKKEWKTVQDDDELSEYLNIALDNGSPEFWKTFDDTKKKFLVRITNWMRHLIRDRVEGKHYGLLLVGLKVLAKINLSTAAIESLKLEKTLAKAMEHGDAEIRNLCRQVLKIAPKKVVKTAPPARPAVITKKPKPSTAASSTVPVKAVSSAKEATTKPAPSVTGLAPSKLPTSKPELKPKSASATATSDSSSSTTTTNATRSSSSSFFDTIKSAKVSKPASSSTSTSTGPTSLKSAVSSSITAASQKAKPAATAKPSSAPMTMLFSGAASIKSQIEKNKEKAVITGSKSSAGPETKKKTKVKKSVHWKAADDLVQVRYISDGEDNEEEPHHKMHASDRRTMDFHEALQFKNIPEIDEELDWYEPVEFDWQDDVKKSFRRAGYLKRGGILEPKSEEAKIQKARESHALIAVYTSVDDVPDNPSPPDASDEANDLKTNGNLVIIRLPEELELNPIVLKFNDELLIRQKIEQASQILGEVTKLSSQSPPQTDSTTNTSNKSALPPLPPPPPPPSVPPAGIPDLSDVFKFLGNLAPIQSRSGFIAPPPPQSGNDNSSWHGSHGQDDDDRIKQLRSRDVRPYVRNYKGHDSYNKPCSFFARGTCKFGEKCKNVHEGP</sequence>
<gene>
    <name evidence="5" type="ORF">AWJ20_4457</name>
</gene>
<dbReference type="OrthoDB" id="20729at2759"/>
<dbReference type="PANTHER" id="PTHR23261:SF77">
    <property type="entry name" value="GROUND-LIKE DOMAIN-CONTAINING PROTEIN"/>
    <property type="match status" value="1"/>
</dbReference>
<dbReference type="InterPro" id="IPR052886">
    <property type="entry name" value="LCS_TC/CRSF"/>
</dbReference>
<dbReference type="RefSeq" id="XP_018734113.1">
    <property type="nucleotide sequence ID" value="XM_018881528.1"/>
</dbReference>
<feature type="compositionally biased region" description="Basic and acidic residues" evidence="3">
    <location>
        <begin position="886"/>
        <end position="898"/>
    </location>
</feature>
<evidence type="ECO:0000259" key="4">
    <source>
        <dbReference type="PROSITE" id="PS50103"/>
    </source>
</evidence>
<feature type="region of interest" description="Disordered" evidence="3">
    <location>
        <begin position="217"/>
        <end position="255"/>
    </location>
</feature>
<dbReference type="GeneID" id="30036591"/>
<keyword evidence="1" id="KW-0863">Zinc-finger</keyword>
<dbReference type="Gene3D" id="2.30.30.1190">
    <property type="match status" value="1"/>
</dbReference>
<feature type="region of interest" description="Disordered" evidence="3">
    <location>
        <begin position="449"/>
        <end position="535"/>
    </location>
</feature>
<dbReference type="InterPro" id="IPR000571">
    <property type="entry name" value="Znf_CCCH"/>
</dbReference>
<dbReference type="KEGG" id="slb:AWJ20_4457"/>
<evidence type="ECO:0000313" key="5">
    <source>
        <dbReference type="EMBL" id="ANB11636.1"/>
    </source>
</evidence>
<keyword evidence="1" id="KW-0479">Metal-binding</keyword>
<dbReference type="AlphaFoldDB" id="A0A167CFW9"/>
<evidence type="ECO:0000256" key="1">
    <source>
        <dbReference type="PROSITE-ProRule" id="PRU00723"/>
    </source>
</evidence>
<feature type="compositionally biased region" description="Basic and acidic residues" evidence="3">
    <location>
        <begin position="217"/>
        <end position="228"/>
    </location>
</feature>
<keyword evidence="1" id="KW-0862">Zinc</keyword>
<evidence type="ECO:0000256" key="3">
    <source>
        <dbReference type="SAM" id="MobiDB-lite"/>
    </source>
</evidence>